<evidence type="ECO:0000313" key="3">
    <source>
        <dbReference type="EMBL" id="EAW64048.1"/>
    </source>
</evidence>
<sequence>MSAIWRLLAAKGDEQAKVARPACRPRAAAVSCHQPSPDTQDACLTQKHSYVRPLRGSASCHCYQKKKPSKQKGQCHTRQPGAQQNKWPPKALWGPHPATDPSTVWFPGLQDPPGDLSA</sequence>
<feature type="compositionally biased region" description="Polar residues" evidence="1">
    <location>
        <begin position="76"/>
        <end position="86"/>
    </location>
</feature>
<name>B3KMQ7_HUMAN</name>
<dbReference type="EMBL" id="CH471055">
    <property type="protein sequence ID" value="EAW64048.1"/>
    <property type="molecule type" value="Genomic_DNA"/>
</dbReference>
<gene>
    <name evidence="3" type="ORF">hCG_1996542</name>
</gene>
<reference evidence="2" key="2">
    <citation type="journal article" date="2004" name="Nat. Genet.">
        <title>Complete sequencing and characterization of 21,243 full-length human cDNAs.</title>
        <authorList>
            <person name="Ota T."/>
            <person name="Suzuki Y."/>
            <person name="Nishikawa T."/>
            <person name="Otsuki T."/>
            <person name="Sugiyama T."/>
            <person name="Irie R."/>
            <person name="Wakamatsu A."/>
            <person name="Hayashi K."/>
            <person name="Sato H."/>
            <person name="Nagai K."/>
            <person name="Kimura K."/>
            <person name="Makita H."/>
            <person name="Sekine M."/>
            <person name="Obayashi M."/>
            <person name="Nishi T."/>
            <person name="Shibahara T."/>
            <person name="Tanaka T."/>
            <person name="Ishii S."/>
            <person name="Yamamoto J."/>
            <person name="Saito K."/>
            <person name="Kawai Y."/>
            <person name="Isono Y."/>
            <person name="Nakamura Y."/>
            <person name="Nagahari K."/>
            <person name="Murakami K."/>
            <person name="Yasuda T."/>
            <person name="Iwayanagi T."/>
            <person name="Wagatsuma M."/>
            <person name="Shiratori A."/>
            <person name="Sudo H."/>
            <person name="Hosoiri T."/>
            <person name="Kaku Y."/>
            <person name="Kodaira H."/>
            <person name="Kondo H."/>
            <person name="Sugawara M."/>
            <person name="Takahashi M."/>
            <person name="Kanda K."/>
            <person name="Yokoi T."/>
            <person name="Furuya T."/>
            <person name="Kikkawa E."/>
            <person name="Omura Y."/>
            <person name="Abe K."/>
            <person name="Kamihara K."/>
            <person name="Katsuta N."/>
            <person name="Sato K."/>
            <person name="Tanikawa M."/>
            <person name="Yamazaki M."/>
            <person name="Ninomiya K."/>
            <person name="Ishibashi T."/>
            <person name="Yamashita H."/>
            <person name="Murakawa K."/>
            <person name="Fujimori K."/>
            <person name="Tanai H."/>
            <person name="Kimata M."/>
            <person name="Watanabe M."/>
            <person name="Hiraoka S."/>
            <person name="Chiba Y."/>
            <person name="Ishida S."/>
            <person name="Ono Y."/>
            <person name="Takiguchi S."/>
            <person name="Watanabe S."/>
            <person name="Yosida M."/>
            <person name="Hotuta T."/>
            <person name="Kusano J."/>
            <person name="Kanehori K."/>
            <person name="Takahashi-Fujii A."/>
            <person name="Hara H."/>
            <person name="Tanase T."/>
            <person name="Nomura Y."/>
            <person name="Togiya S."/>
            <person name="Komai F."/>
            <person name="Hara R."/>
            <person name="Takeuchi K."/>
            <person name="Arita M."/>
            <person name="Imose N."/>
            <person name="Musashino K."/>
            <person name="Yuuki H."/>
            <person name="Oshima A."/>
            <person name="Sasaki N."/>
            <person name="Aotsuka S."/>
            <person name="Yoshikawa Y."/>
            <person name="Matsunawa H."/>
            <person name="Ichihara T."/>
            <person name="Shiohata N."/>
            <person name="Sano S."/>
            <person name="Moriya S."/>
            <person name="Momiyama H."/>
            <person name="Satoh N."/>
            <person name="Takami S."/>
            <person name="Terashima Y."/>
            <person name="Suzuki O."/>
            <person name="Nakagawa S."/>
            <person name="Senoh A."/>
            <person name="Mizoguchi H."/>
            <person name="Goto Y."/>
            <person name="Shimizu F."/>
            <person name="Wakebe H."/>
            <person name="Hishigaki H."/>
            <person name="Watanabe T."/>
            <person name="Sugiyama A."/>
            <person name="Takemoto M."/>
            <person name="Kawakami B."/>
            <person name="Yamazaki M."/>
            <person name="Watanabe K."/>
            <person name="Kumagai A."/>
            <person name="Itakura S."/>
            <person name="Fukuzumi Y."/>
            <person name="Fujimori Y."/>
            <person name="Komiyama M."/>
            <person name="Tashiro H."/>
            <person name="Tanigami A."/>
            <person name="Fujiwara T."/>
            <person name="Ono T."/>
            <person name="Yamada K."/>
            <person name="Fujii Y."/>
            <person name="Ozaki K."/>
            <person name="Hirao M."/>
            <person name="Ohmori Y."/>
            <person name="Kawabata A."/>
            <person name="Hikiji T."/>
            <person name="Kobatake N."/>
            <person name="Inagaki H."/>
            <person name="Ikema Y."/>
            <person name="Okamoto S."/>
            <person name="Okitani R."/>
            <person name="Kawakami T."/>
            <person name="Noguchi S."/>
            <person name="Itoh T."/>
            <person name="Shigeta K."/>
            <person name="Senba T."/>
            <person name="Matsumura K."/>
            <person name="Nakajima Y."/>
            <person name="Mizuno T."/>
            <person name="Morinaga M."/>
            <person name="Sasaki M."/>
            <person name="Togashi T."/>
            <person name="Oyama M."/>
            <person name="Hata H."/>
            <person name="Watanabe M."/>
            <person name="Komatsu T."/>
            <person name="Mizushima-Sugano J."/>
            <person name="Satoh T."/>
            <person name="Shirai Y."/>
            <person name="Takahashi Y."/>
            <person name="Nakagawa K."/>
            <person name="Okumura K."/>
            <person name="Nagase T."/>
            <person name="Nomura N."/>
            <person name="Kikuchi H."/>
            <person name="Masuho Y."/>
            <person name="Yamashita R."/>
            <person name="Nakai K."/>
            <person name="Yada T."/>
            <person name="Nakamura Y."/>
            <person name="Ohara O."/>
            <person name="Isogai T."/>
            <person name="Sugano S."/>
        </authorList>
    </citation>
    <scope>NUCLEOTIDE SEQUENCE</scope>
    <source>
        <tissue evidence="2">Mammary gland</tissue>
    </source>
</reference>
<dbReference type="AlphaFoldDB" id="B3KMQ7"/>
<dbReference type="BioGRID-ORCS" id="401052">
    <property type="hits" value="5 hits in 207 CRISPR screens"/>
</dbReference>
<feature type="region of interest" description="Disordered" evidence="1">
    <location>
        <begin position="68"/>
        <end position="118"/>
    </location>
</feature>
<dbReference type="EMBL" id="AK022260">
    <property type="protein sequence ID" value="BAG51069.1"/>
    <property type="molecule type" value="mRNA"/>
</dbReference>
<evidence type="ECO:0000313" key="2">
    <source>
        <dbReference type="EMBL" id="BAG51069.1"/>
    </source>
</evidence>
<reference evidence="3" key="1">
    <citation type="journal article" date="2001" name="Science">
        <title>The sequence of the human genome.</title>
        <authorList>
            <person name="Venter J.C."/>
            <person name="Adams M.D."/>
            <person name="Myers E.W."/>
            <person name="Li P.W."/>
            <person name="Mural R.J."/>
            <person name="Sutton G.G."/>
            <person name="Smith H.O."/>
            <person name="Yandell M."/>
            <person name="Evans C.A."/>
            <person name="Holt R.A."/>
            <person name="Gocayne J.D."/>
            <person name="Amanatides P."/>
            <person name="Ballew R.M."/>
            <person name="Huson D.H."/>
            <person name="Wortman J.R."/>
            <person name="Zhang Q."/>
            <person name="Kodira C.D."/>
            <person name="Zheng X.H."/>
            <person name="Chen L."/>
            <person name="Skupski M."/>
            <person name="Subramanian G."/>
            <person name="Thomas P.D."/>
            <person name="Zhang J."/>
            <person name="Gabor Miklos G.L."/>
            <person name="Nelson C."/>
            <person name="Broder S."/>
            <person name="Clark A.G."/>
            <person name="Nadeau J."/>
            <person name="McKusick V.A."/>
            <person name="Zinder N."/>
            <person name="Levine A.J."/>
            <person name="Roberts R.J."/>
            <person name="Simon M."/>
            <person name="Slayman C."/>
            <person name="Hunkapiller M."/>
            <person name="Bolanos R."/>
            <person name="Delcher A."/>
            <person name="Dew I."/>
            <person name="Fasulo D."/>
            <person name="Flanigan M."/>
            <person name="Florea L."/>
            <person name="Halpern A."/>
            <person name="Hannenhalli S."/>
            <person name="Kravitz S."/>
            <person name="Levy S."/>
            <person name="Mobarry C."/>
            <person name="Reinert K."/>
            <person name="Remington K."/>
            <person name="Abu-Threideh J."/>
            <person name="Beasley E."/>
            <person name="Biddick K."/>
            <person name="Bonazzi V."/>
            <person name="Brandon R."/>
            <person name="Cargill M."/>
            <person name="Chandramouliswaran I."/>
            <person name="Charlab R."/>
            <person name="Chaturvedi K."/>
            <person name="Deng Z."/>
            <person name="Di Francesco V."/>
            <person name="Dunn P."/>
            <person name="Eilbeck K."/>
            <person name="Evangelista C."/>
            <person name="Gabrielian A.E."/>
            <person name="Gan W."/>
            <person name="Ge W."/>
            <person name="Gong F."/>
            <person name="Gu Z."/>
            <person name="Guan P."/>
            <person name="Heiman T.J."/>
            <person name="Higgins M.E."/>
            <person name="Ji R.R."/>
            <person name="Ke Z."/>
            <person name="Ketchum K.A."/>
            <person name="Lai Z."/>
            <person name="Lei Y."/>
            <person name="Li Z."/>
            <person name="Li J."/>
            <person name="Liang Y."/>
            <person name="Lin X."/>
            <person name="Lu F."/>
            <person name="Merkulov G.V."/>
            <person name="Milshina N."/>
            <person name="Moore H.M."/>
            <person name="Naik A.K."/>
            <person name="Narayan V.A."/>
            <person name="Neelam B."/>
            <person name="Nusskern D."/>
            <person name="Rusch D.B."/>
            <person name="Salzberg S."/>
            <person name="Shao W."/>
            <person name="Shue B."/>
            <person name="Sun J."/>
            <person name="Wang Z."/>
            <person name="Wang A."/>
            <person name="Wang X."/>
            <person name="Wang J."/>
            <person name="Wei M."/>
            <person name="Wides R."/>
            <person name="Xiao C."/>
            <person name="Yan C."/>
            <person name="Yao A."/>
            <person name="Ye J."/>
            <person name="Zhan M."/>
            <person name="Zhang W."/>
            <person name="Zhang H."/>
            <person name="Zhao Q."/>
            <person name="Zheng L."/>
            <person name="Zhong F."/>
            <person name="Zhong W."/>
            <person name="Zhu S."/>
            <person name="Zhao S."/>
            <person name="Gilbert D."/>
            <person name="Baumhueter S."/>
            <person name="Spier G."/>
            <person name="Carter C."/>
            <person name="Cravchik A."/>
            <person name="Woodage T."/>
            <person name="Ali F."/>
            <person name="An H."/>
            <person name="Awe A."/>
            <person name="Baldwin D."/>
            <person name="Baden H."/>
            <person name="Barnstead M."/>
            <person name="Barrow I."/>
            <person name="Beeson K."/>
            <person name="Busam D."/>
            <person name="Carver A."/>
            <person name="Center A."/>
            <person name="Cheng M.L."/>
            <person name="Curry L."/>
            <person name="Danaher S."/>
            <person name="Davenport L."/>
            <person name="Desilets R."/>
            <person name="Dietz S."/>
            <person name="Dodson K."/>
            <person name="Doup L."/>
            <person name="Ferriera S."/>
            <person name="Garg N."/>
            <person name="Gluecksmann A."/>
            <person name="Hart B."/>
            <person name="Haynes J."/>
            <person name="Haynes C."/>
            <person name="Heiner C."/>
            <person name="Hladun S."/>
            <person name="Hostin D."/>
            <person name="Houck J."/>
            <person name="Howland T."/>
            <person name="Ibegwam C."/>
            <person name="Johnson J."/>
            <person name="Kalush F."/>
            <person name="Kline L."/>
            <person name="Koduru S."/>
            <person name="Love A."/>
            <person name="Mann F."/>
            <person name="May D."/>
            <person name="McCawley S."/>
            <person name="McIntosh T."/>
            <person name="McMullen I."/>
            <person name="Moy M."/>
            <person name="Moy L."/>
            <person name="Murphy B."/>
            <person name="Nelson K."/>
            <person name="Pfannkoch C."/>
            <person name="Pratts E."/>
            <person name="Puri V."/>
            <person name="Qureshi H."/>
            <person name="Reardon M."/>
            <person name="Rodriguez R."/>
            <person name="Rogers Y.H."/>
            <person name="Romblad D."/>
            <person name="Ruhfel B."/>
            <person name="Scott R."/>
            <person name="Sitter C."/>
            <person name="Smallwood M."/>
            <person name="Stewart E."/>
            <person name="Strong R."/>
            <person name="Suh E."/>
            <person name="Thomas R."/>
            <person name="Tint N.N."/>
            <person name="Tse S."/>
            <person name="Vech C."/>
            <person name="Wang G."/>
            <person name="Wetter J."/>
            <person name="Williams S."/>
            <person name="Williams M."/>
            <person name="Windsor S."/>
            <person name="Winn-Deen E."/>
            <person name="Wolfe K."/>
            <person name="Zaveri J."/>
            <person name="Zaveri K."/>
            <person name="Abril J.F."/>
            <person name="Guigo R."/>
            <person name="Campbell M.J."/>
            <person name="Sjolander K.V."/>
            <person name="Karlak B."/>
            <person name="Kejariwal A."/>
            <person name="Mi H."/>
            <person name="Lazareva B."/>
            <person name="Hatton T."/>
            <person name="Narechania A."/>
            <person name="Diemer K."/>
            <person name="Muruganujan A."/>
            <person name="Guo N."/>
            <person name="Sato S."/>
            <person name="Bafna V."/>
            <person name="Istrail S."/>
            <person name="Lippert R."/>
            <person name="Schwartz R."/>
            <person name="Walenz B."/>
            <person name="Yooseph S."/>
            <person name="Allen D."/>
            <person name="Basu A."/>
            <person name="Baxendale J."/>
            <person name="Blick L."/>
            <person name="Caminha M."/>
            <person name="Carnes-Stine J."/>
            <person name="Caulk P."/>
            <person name="Chiang Y.H."/>
            <person name="Coyne M."/>
            <person name="Dahlke C."/>
            <person name="Mays A."/>
            <person name="Dombroski M."/>
            <person name="Donnelly M."/>
            <person name="Ely D."/>
            <person name="Esparham S."/>
            <person name="Fosler C."/>
            <person name="Gire H."/>
            <person name="Glanowski S."/>
            <person name="Glasser K."/>
            <person name="Glodek A."/>
            <person name="Gorokhov M."/>
            <person name="Graham K."/>
            <person name="Gropman B."/>
            <person name="Harris M."/>
            <person name="Heil J."/>
            <person name="Henderson S."/>
            <person name="Hoover J."/>
            <person name="Jennings D."/>
            <person name="Jordan C."/>
            <person name="Jordan J."/>
            <person name="Kasha J."/>
            <person name="Kagan L."/>
            <person name="Kraft C."/>
            <person name="Levitsky A."/>
            <person name="Lewis M."/>
            <person name="Liu X."/>
            <person name="Lopez J."/>
            <person name="Ma D."/>
            <person name="Majoros W."/>
            <person name="McDaniel J."/>
            <person name="Murphy S."/>
            <person name="Newman M."/>
            <person name="Nguyen T."/>
            <person name="Nguyen N."/>
            <person name="Nodell M."/>
            <person name="Pan S."/>
            <person name="Peck J."/>
            <person name="Peterson M."/>
            <person name="Rowe W."/>
            <person name="Sanders R."/>
            <person name="Scott J."/>
            <person name="Simpson M."/>
            <person name="Smith T."/>
            <person name="Sprague A."/>
            <person name="Stockwell T."/>
            <person name="Turner R."/>
            <person name="Venter E."/>
            <person name="Wang M."/>
            <person name="Wen M."/>
            <person name="Wu D."/>
            <person name="Wu M."/>
            <person name="Xia A."/>
            <person name="Zandieh A."/>
            <person name="Zhu X."/>
        </authorList>
    </citation>
    <scope>NUCLEOTIDE SEQUENCE</scope>
</reference>
<evidence type="ECO:0000256" key="1">
    <source>
        <dbReference type="SAM" id="MobiDB-lite"/>
    </source>
</evidence>
<organism evidence="2">
    <name type="scientific">Homo sapiens</name>
    <name type="common">Human</name>
    <dbReference type="NCBI Taxonomy" id="9606"/>
    <lineage>
        <taxon>Eukaryota</taxon>
        <taxon>Metazoa</taxon>
        <taxon>Chordata</taxon>
        <taxon>Craniata</taxon>
        <taxon>Vertebrata</taxon>
        <taxon>Euteleostomi</taxon>
        <taxon>Mammalia</taxon>
        <taxon>Eutheria</taxon>
        <taxon>Euarchontoglires</taxon>
        <taxon>Primates</taxon>
        <taxon>Haplorrhini</taxon>
        <taxon>Catarrhini</taxon>
        <taxon>Hominidae</taxon>
        <taxon>Homo</taxon>
    </lineage>
</organism>
<dbReference type="IntAct" id="B3KMQ7">
    <property type="interactions" value="1"/>
</dbReference>
<accession>B3KMQ7</accession>
<protein>
    <submittedName>
        <fullName evidence="3">HCG1996542, isoform CRA_c</fullName>
    </submittedName>
    <submittedName>
        <fullName evidence="2">cDNA FLJ12198 fis, clone MAMMA1000876</fullName>
    </submittedName>
</protein>
<reference evidence="3" key="3">
    <citation type="submission" date="2005-07" db="EMBL/GenBank/DDBJ databases">
        <authorList>
            <person name="Mural R.J."/>
            <person name="Istrail S."/>
            <person name="Sutton G."/>
            <person name="Florea L."/>
            <person name="Halpern A.L."/>
            <person name="Mobarry C.M."/>
            <person name="Lippert R."/>
            <person name="Walenz B."/>
            <person name="Shatkay H."/>
            <person name="Dew I."/>
            <person name="Miller J.R."/>
            <person name="Flanigan M.J."/>
            <person name="Edwards N.J."/>
            <person name="Bolanos R."/>
            <person name="Fasulo D."/>
            <person name="Halldorsson B.V."/>
            <person name="Hannenhalli S."/>
            <person name="Turner R."/>
            <person name="Yooseph S."/>
            <person name="Lu F."/>
            <person name="Nusskern D.R."/>
            <person name="Shue B.C."/>
            <person name="Zheng X.H."/>
            <person name="Zhong F."/>
            <person name="Delcher A.L."/>
            <person name="Huson D.H."/>
            <person name="Kravitz S.A."/>
            <person name="Mouchard L."/>
            <person name="Reinert K."/>
            <person name="Remington K.A."/>
            <person name="Clark A.G."/>
            <person name="Waterman M.S."/>
            <person name="Eichler E.E."/>
            <person name="Adams M.D."/>
            <person name="Hunkapiller M.W."/>
            <person name="Myers E.W."/>
            <person name="Venter J.C."/>
        </authorList>
    </citation>
    <scope>NUCLEOTIDE SEQUENCE</scope>
</reference>
<proteinExistence type="evidence at transcript level"/>